<proteinExistence type="predicted"/>
<keyword evidence="2" id="KW-1185">Reference proteome</keyword>
<organism evidence="1 2">
    <name type="scientific">Heterodera trifolii</name>
    <dbReference type="NCBI Taxonomy" id="157864"/>
    <lineage>
        <taxon>Eukaryota</taxon>
        <taxon>Metazoa</taxon>
        <taxon>Ecdysozoa</taxon>
        <taxon>Nematoda</taxon>
        <taxon>Chromadorea</taxon>
        <taxon>Rhabditida</taxon>
        <taxon>Tylenchina</taxon>
        <taxon>Tylenchomorpha</taxon>
        <taxon>Tylenchoidea</taxon>
        <taxon>Heteroderidae</taxon>
        <taxon>Heteroderinae</taxon>
        <taxon>Heterodera</taxon>
    </lineage>
</organism>
<reference evidence="1 2" key="1">
    <citation type="submission" date="2024-10" db="EMBL/GenBank/DDBJ databases">
        <authorList>
            <person name="Kim D."/>
        </authorList>
    </citation>
    <scope>NUCLEOTIDE SEQUENCE [LARGE SCALE GENOMIC DNA]</scope>
    <source>
        <strain evidence="1">BH-2024</strain>
    </source>
</reference>
<name>A0ABD2MER4_9BILA</name>
<dbReference type="Gene3D" id="3.90.70.10">
    <property type="entry name" value="Cysteine proteinases"/>
    <property type="match status" value="1"/>
</dbReference>
<dbReference type="EMBL" id="JBICBT010000057">
    <property type="protein sequence ID" value="KAL3124884.1"/>
    <property type="molecule type" value="Genomic_DNA"/>
</dbReference>
<dbReference type="InterPro" id="IPR038765">
    <property type="entry name" value="Papain-like_cys_pep_sf"/>
</dbReference>
<comment type="caution">
    <text evidence="1">The sequence shown here is derived from an EMBL/GenBank/DDBJ whole genome shotgun (WGS) entry which is preliminary data.</text>
</comment>
<sequence length="275" mass="30794">MKRQKIKYPVRYPEFIDLTPYTTTHRNAIVSGDQQQLRKGSSRRHLTSLTNRYSLFAVVNHNGTDSCNDQKITWERGDKVLSSEGRVMPFPLAMRYPLSALCRRHSDCARPTTYVPRRRLITHHAGAVVPSQPIASLLKKLPGHKSPTDFNRRLDWLQAASVPFPCQGADPIWRPVPQFRGSHFGTEPNECAASSPSGGARPAACFFLSEKPPPHVLLLVDLLQLVGLLVYVKRASPPKTEREIVAFPLALRCPLSPLRQLPRVHFPTAQRAGDG</sequence>
<evidence type="ECO:0000313" key="2">
    <source>
        <dbReference type="Proteomes" id="UP001620626"/>
    </source>
</evidence>
<dbReference type="SUPFAM" id="SSF54001">
    <property type="entry name" value="Cysteine proteinases"/>
    <property type="match status" value="1"/>
</dbReference>
<gene>
    <name evidence="1" type="ORF">niasHT_002657</name>
</gene>
<dbReference type="AlphaFoldDB" id="A0ABD2MER4"/>
<evidence type="ECO:0000313" key="1">
    <source>
        <dbReference type="EMBL" id="KAL3124884.1"/>
    </source>
</evidence>
<accession>A0ABD2MER4</accession>
<protein>
    <submittedName>
        <fullName evidence="1">Uncharacterized protein</fullName>
    </submittedName>
</protein>
<dbReference type="Proteomes" id="UP001620626">
    <property type="component" value="Unassembled WGS sequence"/>
</dbReference>